<dbReference type="SUPFAM" id="SSF50249">
    <property type="entry name" value="Nucleic acid-binding proteins"/>
    <property type="match status" value="1"/>
</dbReference>
<dbReference type="InterPro" id="IPR012340">
    <property type="entry name" value="NA-bd_OB-fold"/>
</dbReference>
<reference evidence="2 3" key="1">
    <citation type="submission" date="2015-06" db="EMBL/GenBank/DDBJ databases">
        <title>Genome sequence of Mycobacterium kumamotonense strain Roo.</title>
        <authorList>
            <person name="Greninger A.L."/>
            <person name="Cunningham G."/>
            <person name="Miller S."/>
        </authorList>
    </citation>
    <scope>NUCLEOTIDE SEQUENCE [LARGE SCALE GENOMIC DNA]</scope>
    <source>
        <strain evidence="2 3">Roo</strain>
    </source>
</reference>
<dbReference type="AlphaFoldDB" id="A0A1B8S909"/>
<feature type="domain" description="ChsH2 C-terminal OB-fold" evidence="1">
    <location>
        <begin position="6"/>
        <end position="60"/>
    </location>
</feature>
<dbReference type="InterPro" id="IPR002878">
    <property type="entry name" value="ChsH2_C"/>
</dbReference>
<evidence type="ECO:0000313" key="2">
    <source>
        <dbReference type="EMBL" id="OBY29225.1"/>
    </source>
</evidence>
<dbReference type="Pfam" id="PF01796">
    <property type="entry name" value="OB_ChsH2_C"/>
    <property type="match status" value="1"/>
</dbReference>
<dbReference type="Proteomes" id="UP000092668">
    <property type="component" value="Unassembled WGS sequence"/>
</dbReference>
<name>A0A1B8S909_9MYCO</name>
<comment type="caution">
    <text evidence="2">The sequence shown here is derived from an EMBL/GenBank/DDBJ whole genome shotgun (WGS) entry which is preliminary data.</text>
</comment>
<dbReference type="EMBL" id="LFOE01000132">
    <property type="protein sequence ID" value="OBY29225.1"/>
    <property type="molecule type" value="Genomic_DNA"/>
</dbReference>
<accession>A0A1B8S909</accession>
<keyword evidence="3" id="KW-1185">Reference proteome</keyword>
<sequence length="91" mass="9797">MAEASGRITTLTVDSLVYTPQPPAVLAVIDFDGGGRFRCQLTDVDPAAVAVGDRVEMTFRKILTANGIHNYFWKARPVRGVADQDSAEDSG</sequence>
<evidence type="ECO:0000313" key="3">
    <source>
        <dbReference type="Proteomes" id="UP000092668"/>
    </source>
</evidence>
<organism evidence="2 3">
    <name type="scientific">Mycolicibacter kumamotonensis</name>
    <dbReference type="NCBI Taxonomy" id="354243"/>
    <lineage>
        <taxon>Bacteria</taxon>
        <taxon>Bacillati</taxon>
        <taxon>Actinomycetota</taxon>
        <taxon>Actinomycetes</taxon>
        <taxon>Mycobacteriales</taxon>
        <taxon>Mycobacteriaceae</taxon>
        <taxon>Mycolicibacter</taxon>
    </lineage>
</organism>
<protein>
    <recommendedName>
        <fullName evidence="1">ChsH2 C-terminal OB-fold domain-containing protein</fullName>
    </recommendedName>
</protein>
<evidence type="ECO:0000259" key="1">
    <source>
        <dbReference type="Pfam" id="PF01796"/>
    </source>
</evidence>
<proteinExistence type="predicted"/>
<gene>
    <name evidence="2" type="ORF">ACT18_24225</name>
</gene>